<keyword evidence="5" id="KW-0547">Nucleotide-binding</keyword>
<dbReference type="Gene3D" id="3.30.1490.20">
    <property type="entry name" value="ATP-grasp fold, A domain"/>
    <property type="match status" value="1"/>
</dbReference>
<keyword evidence="6" id="KW-0658">Purine biosynthesis</keyword>
<evidence type="ECO:0000256" key="8">
    <source>
        <dbReference type="ARBA" id="ARBA00023211"/>
    </source>
</evidence>
<dbReference type="GO" id="GO:0004637">
    <property type="term" value="F:phosphoribosylamine-glycine ligase activity"/>
    <property type="evidence" value="ECO:0007669"/>
    <property type="project" value="UniProtKB-EC"/>
</dbReference>
<comment type="similarity">
    <text evidence="9">Belongs to the GARS family.</text>
</comment>
<evidence type="ECO:0000256" key="7">
    <source>
        <dbReference type="ARBA" id="ARBA00022840"/>
    </source>
</evidence>
<dbReference type="GO" id="GO:0046872">
    <property type="term" value="F:metal ion binding"/>
    <property type="evidence" value="ECO:0007669"/>
    <property type="project" value="UniProtKB-KW"/>
</dbReference>
<dbReference type="PROSITE" id="PS00184">
    <property type="entry name" value="GARS"/>
    <property type="match status" value="1"/>
</dbReference>
<dbReference type="AlphaFoldDB" id="A0A3B1E759"/>
<dbReference type="HAMAP" id="MF_00138">
    <property type="entry name" value="GARS"/>
    <property type="match status" value="1"/>
</dbReference>
<keyword evidence="7" id="KW-0067">ATP-binding</keyword>
<dbReference type="SUPFAM" id="SSF52440">
    <property type="entry name" value="PreATP-grasp domain"/>
    <property type="match status" value="1"/>
</dbReference>
<dbReference type="InterPro" id="IPR020559">
    <property type="entry name" value="PRibGlycinamide_synth_CS"/>
</dbReference>
<sequence length="421" mass="46681">MNVLIIGSGAREYSIALELKKSQNTQTIYFAPGNGATSNLGTNIDISDFQELANFSKNNNIELCIVGPEQPLVDGIVDVFKNNNLNIFGPSKKASKLEASKAYMKDFLKKYNIPTASYIQSSDKNKLVDFVNTFTTTPIVIKADGLCAGKGVIIATSKEEAISTIEDMLNGNKFADAGKRIIVEEFLDGYELSVFAICDGDNYKLFPAAQDHKRLLDKDKGPNTGGMGAYAPTPLVDDVLYEKIKQKILNPTMDGMKKENAPYFGVLFAGIMVVDNEPYLLEYNVRFGDPECEVLMPLLKSDALDMFYKASTNQLSSLQLEFYDKYSVGVVMSSKNYPYKSSPEEKITHNNQNKDKDTHISYAGVIQKNGELYSKGGRILVCVATCDTLQTARNKAYELCKSINFNGNFYRNDIAYRALSN</sequence>
<dbReference type="GO" id="GO:0009113">
    <property type="term" value="P:purine nucleobase biosynthetic process"/>
    <property type="evidence" value="ECO:0007669"/>
    <property type="project" value="InterPro"/>
</dbReference>
<protein>
    <recommendedName>
        <fullName evidence="2">phosphoribosylamine--glycine ligase</fullName>
        <ecNumber evidence="2">6.3.4.13</ecNumber>
    </recommendedName>
    <alternativeName>
        <fullName evidence="10">Glycinamide ribonucleotide synthetase</fullName>
    </alternativeName>
    <alternativeName>
        <fullName evidence="11">Phosphoribosylglycinamide synthetase</fullName>
    </alternativeName>
</protein>
<keyword evidence="8" id="KW-0464">Manganese</keyword>
<dbReference type="InterPro" id="IPR016185">
    <property type="entry name" value="PreATP-grasp_dom_sf"/>
</dbReference>
<dbReference type="UniPathway" id="UPA00074">
    <property type="reaction ID" value="UER00125"/>
</dbReference>
<keyword evidence="4" id="KW-0479">Metal-binding</keyword>
<dbReference type="PANTHER" id="PTHR43472">
    <property type="entry name" value="PHOSPHORIBOSYLAMINE--GLYCINE LIGASE"/>
    <property type="match status" value="1"/>
</dbReference>
<dbReference type="Gene3D" id="3.30.470.20">
    <property type="entry name" value="ATP-grasp fold, B domain"/>
    <property type="match status" value="1"/>
</dbReference>
<dbReference type="GO" id="GO:0006189">
    <property type="term" value="P:'de novo' IMP biosynthetic process"/>
    <property type="evidence" value="ECO:0007669"/>
    <property type="project" value="UniProtKB-UniPathway"/>
</dbReference>
<dbReference type="NCBIfam" id="TIGR00877">
    <property type="entry name" value="purD"/>
    <property type="match status" value="1"/>
</dbReference>
<dbReference type="SMART" id="SM01210">
    <property type="entry name" value="GARS_C"/>
    <property type="match status" value="1"/>
</dbReference>
<evidence type="ECO:0000256" key="6">
    <source>
        <dbReference type="ARBA" id="ARBA00022755"/>
    </source>
</evidence>
<evidence type="ECO:0000313" key="13">
    <source>
        <dbReference type="EMBL" id="VAY88418.1"/>
    </source>
</evidence>
<reference evidence="13" key="1">
    <citation type="submission" date="2018-10" db="EMBL/GenBank/DDBJ databases">
        <authorList>
            <person name="Aoki K."/>
        </authorList>
    </citation>
    <scope>NUCLEOTIDE SEQUENCE</scope>
</reference>
<dbReference type="InterPro" id="IPR020562">
    <property type="entry name" value="PRibGlycinamide_synth_N"/>
</dbReference>
<dbReference type="InterPro" id="IPR011761">
    <property type="entry name" value="ATP-grasp"/>
</dbReference>
<comment type="pathway">
    <text evidence="1">Purine metabolism; IMP biosynthesis via de novo pathway; N(1)-(5-phospho-D-ribosyl)glycinamide from 5-phospho-alpha-D-ribose 1-diphosphate: step 2/2.</text>
</comment>
<dbReference type="InterPro" id="IPR020561">
    <property type="entry name" value="PRibGlycinamid_synth_ATP-grasp"/>
</dbReference>
<evidence type="ECO:0000259" key="12">
    <source>
        <dbReference type="PROSITE" id="PS50975"/>
    </source>
</evidence>
<dbReference type="InterPro" id="IPR000115">
    <property type="entry name" value="PRibGlycinamide_synth"/>
</dbReference>
<dbReference type="Gene3D" id="3.90.600.10">
    <property type="entry name" value="Phosphoribosylglycinamide synthetase, C-terminal domain"/>
    <property type="match status" value="1"/>
</dbReference>
<dbReference type="SMART" id="SM01209">
    <property type="entry name" value="GARS_A"/>
    <property type="match status" value="1"/>
</dbReference>
<evidence type="ECO:0000256" key="9">
    <source>
        <dbReference type="ARBA" id="ARBA00038345"/>
    </source>
</evidence>
<organism evidence="13">
    <name type="scientific">hydrothermal vent metagenome</name>
    <dbReference type="NCBI Taxonomy" id="652676"/>
    <lineage>
        <taxon>unclassified sequences</taxon>
        <taxon>metagenomes</taxon>
        <taxon>ecological metagenomes</taxon>
    </lineage>
</organism>
<dbReference type="FunFam" id="3.30.470.20:FF:000018">
    <property type="entry name" value="Trifunctional purine biosynthetic protein adenosine-3"/>
    <property type="match status" value="1"/>
</dbReference>
<dbReference type="Pfam" id="PF02844">
    <property type="entry name" value="GARS_N"/>
    <property type="match status" value="1"/>
</dbReference>
<dbReference type="InterPro" id="IPR020560">
    <property type="entry name" value="PRibGlycinamide_synth_C-dom"/>
</dbReference>
<dbReference type="SUPFAM" id="SSF56059">
    <property type="entry name" value="Glutathione synthetase ATP-binding domain-like"/>
    <property type="match status" value="1"/>
</dbReference>
<accession>A0A3B1E759</accession>
<dbReference type="InterPro" id="IPR037123">
    <property type="entry name" value="PRibGlycinamide_synth_C_sf"/>
</dbReference>
<dbReference type="PANTHER" id="PTHR43472:SF1">
    <property type="entry name" value="PHOSPHORIBOSYLAMINE--GLYCINE LIGASE, CHLOROPLASTIC"/>
    <property type="match status" value="1"/>
</dbReference>
<dbReference type="PROSITE" id="PS50975">
    <property type="entry name" value="ATP_GRASP"/>
    <property type="match status" value="1"/>
</dbReference>
<dbReference type="Gene3D" id="3.40.50.20">
    <property type="match status" value="1"/>
</dbReference>
<evidence type="ECO:0000256" key="10">
    <source>
        <dbReference type="ARBA" id="ARBA00042242"/>
    </source>
</evidence>
<evidence type="ECO:0000256" key="4">
    <source>
        <dbReference type="ARBA" id="ARBA00022723"/>
    </source>
</evidence>
<evidence type="ECO:0000256" key="11">
    <source>
        <dbReference type="ARBA" id="ARBA00042864"/>
    </source>
</evidence>
<dbReference type="Pfam" id="PF01071">
    <property type="entry name" value="GARS_A"/>
    <property type="match status" value="1"/>
</dbReference>
<feature type="domain" description="ATP-grasp" evidence="12">
    <location>
        <begin position="105"/>
        <end position="312"/>
    </location>
</feature>
<dbReference type="Pfam" id="PF02843">
    <property type="entry name" value="GARS_C"/>
    <property type="match status" value="1"/>
</dbReference>
<evidence type="ECO:0000256" key="5">
    <source>
        <dbReference type="ARBA" id="ARBA00022741"/>
    </source>
</evidence>
<dbReference type="SUPFAM" id="SSF51246">
    <property type="entry name" value="Rudiment single hybrid motif"/>
    <property type="match status" value="1"/>
</dbReference>
<dbReference type="InterPro" id="IPR011054">
    <property type="entry name" value="Rudment_hybrid_motif"/>
</dbReference>
<proteinExistence type="inferred from homology"/>
<dbReference type="EC" id="6.3.4.13" evidence="2"/>
<evidence type="ECO:0000256" key="3">
    <source>
        <dbReference type="ARBA" id="ARBA00022598"/>
    </source>
</evidence>
<dbReference type="EMBL" id="UOYO01000056">
    <property type="protein sequence ID" value="VAY88418.1"/>
    <property type="molecule type" value="Genomic_DNA"/>
</dbReference>
<dbReference type="GO" id="GO:0005524">
    <property type="term" value="F:ATP binding"/>
    <property type="evidence" value="ECO:0007669"/>
    <property type="project" value="UniProtKB-KW"/>
</dbReference>
<evidence type="ECO:0000256" key="2">
    <source>
        <dbReference type="ARBA" id="ARBA00013255"/>
    </source>
</evidence>
<keyword evidence="3 13" id="KW-0436">Ligase</keyword>
<gene>
    <name evidence="13" type="ORF">MNB_ARC-1_1009</name>
</gene>
<evidence type="ECO:0000256" key="1">
    <source>
        <dbReference type="ARBA" id="ARBA00005174"/>
    </source>
</evidence>
<dbReference type="InterPro" id="IPR013815">
    <property type="entry name" value="ATP_grasp_subdomain_1"/>
</dbReference>
<name>A0A3B1E759_9ZZZZ</name>